<dbReference type="AlphaFoldDB" id="A0A5J9WMS5"/>
<dbReference type="PRINTS" id="PR00364">
    <property type="entry name" value="DISEASERSIST"/>
</dbReference>
<dbReference type="Gene3D" id="3.40.50.300">
    <property type="entry name" value="P-loop containing nucleotide triphosphate hydrolases"/>
    <property type="match status" value="1"/>
</dbReference>
<keyword evidence="1" id="KW-0677">Repeat</keyword>
<evidence type="ECO:0000256" key="1">
    <source>
        <dbReference type="ARBA" id="ARBA00022737"/>
    </source>
</evidence>
<evidence type="ECO:0000313" key="6">
    <source>
        <dbReference type="Proteomes" id="UP000324897"/>
    </source>
</evidence>
<dbReference type="InterPro" id="IPR055414">
    <property type="entry name" value="LRR_R13L4/SHOC2-like"/>
</dbReference>
<dbReference type="OrthoDB" id="689900at2759"/>
<dbReference type="PANTHER" id="PTHR23155:SF1135">
    <property type="entry name" value="OS08G0246300 PROTEIN"/>
    <property type="match status" value="1"/>
</dbReference>
<comment type="caution">
    <text evidence="5">The sequence shown here is derived from an EMBL/GenBank/DDBJ whole genome shotgun (WGS) entry which is preliminary data.</text>
</comment>
<proteinExistence type="predicted"/>
<dbReference type="Proteomes" id="UP000324897">
    <property type="component" value="Chromosome 6"/>
</dbReference>
<reference evidence="5 6" key="1">
    <citation type="journal article" date="2019" name="Sci. Rep.">
        <title>A high-quality genome of Eragrostis curvula grass provides insights into Poaceae evolution and supports new strategies to enhance forage quality.</title>
        <authorList>
            <person name="Carballo J."/>
            <person name="Santos B.A.C.M."/>
            <person name="Zappacosta D."/>
            <person name="Garbus I."/>
            <person name="Selva J.P."/>
            <person name="Gallo C.A."/>
            <person name="Diaz A."/>
            <person name="Albertini E."/>
            <person name="Caccamo M."/>
            <person name="Echenique V."/>
        </authorList>
    </citation>
    <scope>NUCLEOTIDE SEQUENCE [LARGE SCALE GENOMIC DNA]</scope>
    <source>
        <strain evidence="6">cv. Victoria</strain>
        <tissue evidence="5">Leaf</tissue>
    </source>
</reference>
<organism evidence="5 6">
    <name type="scientific">Eragrostis curvula</name>
    <name type="common">weeping love grass</name>
    <dbReference type="NCBI Taxonomy" id="38414"/>
    <lineage>
        <taxon>Eukaryota</taxon>
        <taxon>Viridiplantae</taxon>
        <taxon>Streptophyta</taxon>
        <taxon>Embryophyta</taxon>
        <taxon>Tracheophyta</taxon>
        <taxon>Spermatophyta</taxon>
        <taxon>Magnoliopsida</taxon>
        <taxon>Liliopsida</taxon>
        <taxon>Poales</taxon>
        <taxon>Poaceae</taxon>
        <taxon>PACMAD clade</taxon>
        <taxon>Chloridoideae</taxon>
        <taxon>Eragrostideae</taxon>
        <taxon>Eragrostidinae</taxon>
        <taxon>Eragrostis</taxon>
    </lineage>
</organism>
<dbReference type="Gramene" id="TVU49245">
    <property type="protein sequence ID" value="TVU49245"/>
    <property type="gene ID" value="EJB05_00544"/>
</dbReference>
<dbReference type="InterPro" id="IPR058922">
    <property type="entry name" value="WHD_DRP"/>
</dbReference>
<gene>
    <name evidence="5" type="ORF">EJB05_00544</name>
</gene>
<dbReference type="InterPro" id="IPR002182">
    <property type="entry name" value="NB-ARC"/>
</dbReference>
<protein>
    <recommendedName>
        <fullName evidence="4">AAA+ ATPase domain-containing protein</fullName>
    </recommendedName>
</protein>
<feature type="region of interest" description="Disordered" evidence="3">
    <location>
        <begin position="947"/>
        <end position="993"/>
    </location>
</feature>
<dbReference type="InterPro" id="IPR003593">
    <property type="entry name" value="AAA+_ATPase"/>
</dbReference>
<dbReference type="Pfam" id="PF23559">
    <property type="entry name" value="WHD_DRP"/>
    <property type="match status" value="1"/>
</dbReference>
<feature type="compositionally biased region" description="Polar residues" evidence="3">
    <location>
        <begin position="957"/>
        <end position="979"/>
    </location>
</feature>
<dbReference type="GO" id="GO:0043531">
    <property type="term" value="F:ADP binding"/>
    <property type="evidence" value="ECO:0007669"/>
    <property type="project" value="InterPro"/>
</dbReference>
<evidence type="ECO:0000256" key="2">
    <source>
        <dbReference type="ARBA" id="ARBA00022821"/>
    </source>
</evidence>
<dbReference type="GO" id="GO:0098542">
    <property type="term" value="P:defense response to other organism"/>
    <property type="evidence" value="ECO:0007669"/>
    <property type="project" value="TreeGrafter"/>
</dbReference>
<evidence type="ECO:0000259" key="4">
    <source>
        <dbReference type="SMART" id="SM00382"/>
    </source>
</evidence>
<feature type="domain" description="AAA+ ATPase" evidence="4">
    <location>
        <begin position="195"/>
        <end position="327"/>
    </location>
</feature>
<evidence type="ECO:0000313" key="5">
    <source>
        <dbReference type="EMBL" id="TVU49245.1"/>
    </source>
</evidence>
<dbReference type="InterPro" id="IPR032675">
    <property type="entry name" value="LRR_dom_sf"/>
</dbReference>
<sequence>MGPICDMDRIPSSNKPNTRSSTGELQVISVWVPGGDLGAASIIRKAYDNQESWRKISRRAWVKLAHPFISQEFVESKEEPEVTLGTGVLDREQSLVETRNTLDKEDYLVVLEDVSSNEVWDTIRNYFPEKGNRNRIVVVITQQFQVASVCTGSPYIMRFWADFSLYVFSKQDTLIGRLSKTEELFSYQSKAHDADLRVVSVWGMAGAGKSALVRAYCAEMYMFLGKCVWVDVTHPFELRAFCQSLNLQLNSHSLQNDGDPVKECQKILKDHRSQLLVIDNLQFKEDWDAIEDTLAFRPSGTHIIVITNDESIALHCAGREEFMLNVKALEAEAAFDLFRREVCRDKNWTEDEVAKEKWFAPLFSMCGGLPKVIVTVADYVRGIRPSDLERIDIPLIGNFMLNLETMPAFACLHDVLRWMHDHISSLPEIIKQHVAYLLIFPRHCSIRRRRLLMRWVAEGYSKDSEHNTSDEDAEQIFLKLMQLTMIQPSQNSAIGDMRINWYSASPFIYEYMISRPREENIATAIELFKLSGACRRTSQRRGRHLVIEESWLRDRIVFENIDFLKLRSLTVFGYWRPFFISESMKVLRVLDLEDASGVTNKDLQNILERLTRLKYLSLRGCREISYLPSPVGELRQLQTLDIRHTSVATLPASIAKLRKIQYLRAGTNTTPEDPSAASTVAFSSPNFRRCGQLAGAKVQSGVGELTALHTLGDINLGAAGGEYFLKELMDLTQLRKLGVSGLCKKNIKDFCSAISGLYLLQSLSVWLEKSNQDWLYDRSHSLQVPGLQSLKLYGLTGKLPEWIKLDNLRKLNLEIDMLSEDDVTVLGKLPELRILRLRVNPPRHSTLHFGFDFNGNMEWRYVKLKVLEVASRSDLLLEFTSNAIFSLEVLKAGCCSARSKLQFDGLRHIHGLKEVWIIGSHDNTLGPDNKTIEQYLEEAFTERRRTKPVLKREEINPSAQTSTEGNSQTQASAGGNRQYCSFPFLPRTPSSSQ</sequence>
<keyword evidence="6" id="KW-1185">Reference proteome</keyword>
<dbReference type="Pfam" id="PF23598">
    <property type="entry name" value="LRR_14"/>
    <property type="match status" value="1"/>
</dbReference>
<dbReference type="SUPFAM" id="SSF52540">
    <property type="entry name" value="P-loop containing nucleoside triphosphate hydrolases"/>
    <property type="match status" value="1"/>
</dbReference>
<keyword evidence="2" id="KW-0611">Plant defense</keyword>
<accession>A0A5J9WMS5</accession>
<dbReference type="EMBL" id="RWGY01000002">
    <property type="protein sequence ID" value="TVU49245.1"/>
    <property type="molecule type" value="Genomic_DNA"/>
</dbReference>
<dbReference type="PANTHER" id="PTHR23155">
    <property type="entry name" value="DISEASE RESISTANCE PROTEIN RP"/>
    <property type="match status" value="1"/>
</dbReference>
<evidence type="ECO:0000256" key="3">
    <source>
        <dbReference type="SAM" id="MobiDB-lite"/>
    </source>
</evidence>
<dbReference type="Gene3D" id="3.80.10.10">
    <property type="entry name" value="Ribonuclease Inhibitor"/>
    <property type="match status" value="1"/>
</dbReference>
<dbReference type="SUPFAM" id="SSF52047">
    <property type="entry name" value="RNI-like"/>
    <property type="match status" value="1"/>
</dbReference>
<dbReference type="SMART" id="SM00382">
    <property type="entry name" value="AAA"/>
    <property type="match status" value="1"/>
</dbReference>
<dbReference type="InterPro" id="IPR027417">
    <property type="entry name" value="P-loop_NTPase"/>
</dbReference>
<dbReference type="Pfam" id="PF00931">
    <property type="entry name" value="NB-ARC"/>
    <property type="match status" value="2"/>
</dbReference>
<dbReference type="InterPro" id="IPR044974">
    <property type="entry name" value="Disease_R_plants"/>
</dbReference>
<feature type="non-terminal residue" evidence="5">
    <location>
        <position position="1"/>
    </location>
</feature>
<feature type="region of interest" description="Disordered" evidence="3">
    <location>
        <begin position="1"/>
        <end position="21"/>
    </location>
</feature>
<name>A0A5J9WMS5_9POAL</name>
<feature type="compositionally biased region" description="Polar residues" evidence="3">
    <location>
        <begin position="11"/>
        <end position="21"/>
    </location>
</feature>